<dbReference type="AlphaFoldDB" id="A0AAD6YMN0"/>
<proteinExistence type="predicted"/>
<evidence type="ECO:0000313" key="3">
    <source>
        <dbReference type="Proteomes" id="UP001219525"/>
    </source>
</evidence>
<comment type="caution">
    <text evidence="2">The sequence shown here is derived from an EMBL/GenBank/DDBJ whole genome shotgun (WGS) entry which is preliminary data.</text>
</comment>
<dbReference type="GO" id="GO:0005737">
    <property type="term" value="C:cytoplasm"/>
    <property type="evidence" value="ECO:0007669"/>
    <property type="project" value="TreeGrafter"/>
</dbReference>
<dbReference type="Gene3D" id="3.50.50.60">
    <property type="entry name" value="FAD/NAD(P)-binding domain"/>
    <property type="match status" value="1"/>
</dbReference>
<dbReference type="PANTHER" id="PTHR13847:SF213">
    <property type="entry name" value="DEPENDENT OXIDOREDUCTASE, PUTATIVE-RELATED"/>
    <property type="match status" value="1"/>
</dbReference>
<dbReference type="Gene3D" id="3.30.9.10">
    <property type="entry name" value="D-Amino Acid Oxidase, subunit A, domain 2"/>
    <property type="match status" value="1"/>
</dbReference>
<dbReference type="SUPFAM" id="SSF51905">
    <property type="entry name" value="FAD/NAD(P)-binding domain"/>
    <property type="match status" value="1"/>
</dbReference>
<evidence type="ECO:0000313" key="2">
    <source>
        <dbReference type="EMBL" id="KAJ7223545.1"/>
    </source>
</evidence>
<dbReference type="Pfam" id="PF01266">
    <property type="entry name" value="DAO"/>
    <property type="match status" value="1"/>
</dbReference>
<sequence length="580" mass="62270">MATGLFDHTGRKKVSNINFCAEVWRRIGRRSGAEPREKYSRYLLLRMGSILSRLRLIYQTLKSIYDSFAALSERISRDPGLPVPNPSRSYWSTHPSPLDELMKSTLPEYADIVIIGSGIAGTAVARTLLECHSKSDRKAEPLRVVMLEARDVCSGATGRNGGHISPNTYRDYQQLAASYGDSAAQAIIRFRLAHLSALLTVATEEDLLRGSQARIVEQYDVYLHDKVFRRAKDELAHYLSAVPDQDGKHTICEDGPAIQELQLTPSVAGCISQPGGALHPYNLVTGILRRLLTRYSSFKLFTHTPCTGIALAPGARSYLVTTPKGTVAAAHVVHATNAWAAHLLPGMRRKIVPMRAHMTAQRPGRALGADWAGRRAFVFYPGASPVAFDYLTQQTGAGELMFGGGALLDGRAEPALLDNLGVANDSGEDFGIAAYLGGALARYFSPAWGAEGGTPDADADAAEAWGAGRGRIAASWSGIVGFSADGQPWIGRVPRRVSLRAEPVAVALPGACAPPGEWIAAGFTGEGMTHAWLAGAALARMVLGDAADNENSDKAATLPPQFVITEKRLGKADIETFLAQ</sequence>
<feature type="domain" description="FAD dependent oxidoreductase" evidence="1">
    <location>
        <begin position="111"/>
        <end position="541"/>
    </location>
</feature>
<dbReference type="Proteomes" id="UP001219525">
    <property type="component" value="Unassembled WGS sequence"/>
</dbReference>
<organism evidence="2 3">
    <name type="scientific">Mycena pura</name>
    <dbReference type="NCBI Taxonomy" id="153505"/>
    <lineage>
        <taxon>Eukaryota</taxon>
        <taxon>Fungi</taxon>
        <taxon>Dikarya</taxon>
        <taxon>Basidiomycota</taxon>
        <taxon>Agaricomycotina</taxon>
        <taxon>Agaricomycetes</taxon>
        <taxon>Agaricomycetidae</taxon>
        <taxon>Agaricales</taxon>
        <taxon>Marasmiineae</taxon>
        <taxon>Mycenaceae</taxon>
        <taxon>Mycena</taxon>
    </lineage>
</organism>
<dbReference type="PANTHER" id="PTHR13847">
    <property type="entry name" value="SARCOSINE DEHYDROGENASE-RELATED"/>
    <property type="match status" value="1"/>
</dbReference>
<protein>
    <submittedName>
        <fullName evidence="2">Nucleotide-binding domain-containing protein</fullName>
    </submittedName>
</protein>
<name>A0AAD6YMN0_9AGAR</name>
<accession>A0AAD6YMN0</accession>
<dbReference type="InterPro" id="IPR006076">
    <property type="entry name" value="FAD-dep_OxRdtase"/>
</dbReference>
<keyword evidence="3" id="KW-1185">Reference proteome</keyword>
<gene>
    <name evidence="2" type="ORF">GGX14DRAFT_658475</name>
</gene>
<reference evidence="2" key="1">
    <citation type="submission" date="2023-03" db="EMBL/GenBank/DDBJ databases">
        <title>Massive genome expansion in bonnet fungi (Mycena s.s.) driven by repeated elements and novel gene families across ecological guilds.</title>
        <authorList>
            <consortium name="Lawrence Berkeley National Laboratory"/>
            <person name="Harder C.B."/>
            <person name="Miyauchi S."/>
            <person name="Viragh M."/>
            <person name="Kuo A."/>
            <person name="Thoen E."/>
            <person name="Andreopoulos B."/>
            <person name="Lu D."/>
            <person name="Skrede I."/>
            <person name="Drula E."/>
            <person name="Henrissat B."/>
            <person name="Morin E."/>
            <person name="Kohler A."/>
            <person name="Barry K."/>
            <person name="LaButti K."/>
            <person name="Morin E."/>
            <person name="Salamov A."/>
            <person name="Lipzen A."/>
            <person name="Mereny Z."/>
            <person name="Hegedus B."/>
            <person name="Baldrian P."/>
            <person name="Stursova M."/>
            <person name="Weitz H."/>
            <person name="Taylor A."/>
            <person name="Grigoriev I.V."/>
            <person name="Nagy L.G."/>
            <person name="Martin F."/>
            <person name="Kauserud H."/>
        </authorList>
    </citation>
    <scope>NUCLEOTIDE SEQUENCE</scope>
    <source>
        <strain evidence="2">9144</strain>
    </source>
</reference>
<dbReference type="EMBL" id="JARJCW010000006">
    <property type="protein sequence ID" value="KAJ7223545.1"/>
    <property type="molecule type" value="Genomic_DNA"/>
</dbReference>
<evidence type="ECO:0000259" key="1">
    <source>
        <dbReference type="Pfam" id="PF01266"/>
    </source>
</evidence>
<dbReference type="InterPro" id="IPR036188">
    <property type="entry name" value="FAD/NAD-bd_sf"/>
</dbReference>